<organism evidence="8 9">
    <name type="scientific">Solihabitans fulvus</name>
    <dbReference type="NCBI Taxonomy" id="1892852"/>
    <lineage>
        <taxon>Bacteria</taxon>
        <taxon>Bacillati</taxon>
        <taxon>Actinomycetota</taxon>
        <taxon>Actinomycetes</taxon>
        <taxon>Pseudonocardiales</taxon>
        <taxon>Pseudonocardiaceae</taxon>
        <taxon>Solihabitans</taxon>
    </lineage>
</organism>
<protein>
    <submittedName>
        <fullName evidence="8">AMP-binding protein</fullName>
    </submittedName>
</protein>
<evidence type="ECO:0000259" key="7">
    <source>
        <dbReference type="Pfam" id="PF13193"/>
    </source>
</evidence>
<dbReference type="InterPro" id="IPR000873">
    <property type="entry name" value="AMP-dep_synth/lig_dom"/>
</dbReference>
<dbReference type="GO" id="GO:0006637">
    <property type="term" value="P:acyl-CoA metabolic process"/>
    <property type="evidence" value="ECO:0007669"/>
    <property type="project" value="TreeGrafter"/>
</dbReference>
<dbReference type="Gene3D" id="3.30.300.30">
    <property type="match status" value="1"/>
</dbReference>
<dbReference type="SUPFAM" id="SSF56801">
    <property type="entry name" value="Acetyl-CoA synthetase-like"/>
    <property type="match status" value="1"/>
</dbReference>
<dbReference type="GO" id="GO:0004321">
    <property type="term" value="F:fatty-acyl-CoA synthase activity"/>
    <property type="evidence" value="ECO:0007669"/>
    <property type="project" value="TreeGrafter"/>
</dbReference>
<dbReference type="InterPro" id="IPR025110">
    <property type="entry name" value="AMP-bd_C"/>
</dbReference>
<feature type="domain" description="AMP-dependent synthetase/ligase" evidence="6">
    <location>
        <begin position="210"/>
        <end position="537"/>
    </location>
</feature>
<comment type="similarity">
    <text evidence="1">Belongs to the ATP-dependent AMP-binding enzyme family.</text>
</comment>
<sequence>MLAERRGIVGAPGRAHRRPHPDAGCAPRPGTADSRAARLRRAHQLPEHGRGHGLRHGRGGGDRRAVPPDRRGRPTGSRAARARHPVGAHQVVHPGRQQPTRRVGVVHARRRCDRRQRPRTHRGGPAADVGEAGPVTPSRPTQYWAGRRTEAHQRFRAARDLLLRHRADHRAAYAEFRWPRSTTFNWALEWFDVIAEDNAASALELLANDGTARRVSFADLSAGSDSVANWLTGLGIRRGDRVLIVLGAQHELWECVLACLKIGAVVIPSYPSLTRTEAADRVRRGGVRHVVCRADLTALFDDIPVPGGRIAVPGSVPGWSDYSAAALDDRPFLPTGPTRSDELAFCYFTSGTTAAPKLVGHTHASYPVGHLSSLFWNGLTPGDRHLNVSAPGWAKHSWSSLFVPWSAEATILVPPDGPARPELLPRLLMDAAATTFCAPPSTWQAMRPHLRSARPPLREAMSAGEPLAGDLSAEIGRSWGVAVRDGYGQTETTGLIGTTPGLTPRAGWAGLPLPGYRIVLRDPATGRFGDTGEICVDLTDGPVGVLVGYLDDAEATGRALADGVYHTGDLGERDATGWIRVLGRRDDVFKSFDHRISPYELEAVLGRHPAVSEVAVVPRAHPIGGAVPHAVVVAGRGHAPGPALGEALLAHAALHLAPDLRPRSVEFADRLPRTTSGKIRRAELR</sequence>
<reference evidence="8 9" key="2">
    <citation type="submission" date="2019-09" db="EMBL/GenBank/DDBJ databases">
        <authorList>
            <person name="Jin C."/>
        </authorList>
    </citation>
    <scope>NUCLEOTIDE SEQUENCE [LARGE SCALE GENOMIC DNA]</scope>
    <source>
        <strain evidence="8 9">AN110305</strain>
    </source>
</reference>
<feature type="region of interest" description="Disordered" evidence="5">
    <location>
        <begin position="1"/>
        <end position="142"/>
    </location>
</feature>
<evidence type="ECO:0000313" key="9">
    <source>
        <dbReference type="Proteomes" id="UP000323454"/>
    </source>
</evidence>
<feature type="compositionally biased region" description="Basic residues" evidence="5">
    <location>
        <begin position="107"/>
        <end position="122"/>
    </location>
</feature>
<keyword evidence="9" id="KW-1185">Reference proteome</keyword>
<dbReference type="EMBL" id="VUOB01000064">
    <property type="protein sequence ID" value="KAA2253942.1"/>
    <property type="molecule type" value="Genomic_DNA"/>
</dbReference>
<evidence type="ECO:0000256" key="5">
    <source>
        <dbReference type="SAM" id="MobiDB-lite"/>
    </source>
</evidence>
<dbReference type="AlphaFoldDB" id="A0A5B2WT98"/>
<dbReference type="Proteomes" id="UP000323454">
    <property type="component" value="Unassembled WGS sequence"/>
</dbReference>
<dbReference type="InterPro" id="IPR051087">
    <property type="entry name" value="Mitochondrial_ACSM"/>
</dbReference>
<dbReference type="GO" id="GO:0006633">
    <property type="term" value="P:fatty acid biosynthetic process"/>
    <property type="evidence" value="ECO:0007669"/>
    <property type="project" value="TreeGrafter"/>
</dbReference>
<dbReference type="Gene3D" id="3.40.50.12780">
    <property type="entry name" value="N-terminal domain of ligase-like"/>
    <property type="match status" value="1"/>
</dbReference>
<dbReference type="GO" id="GO:0016405">
    <property type="term" value="F:CoA-ligase activity"/>
    <property type="evidence" value="ECO:0007669"/>
    <property type="project" value="UniProtKB-ARBA"/>
</dbReference>
<feature type="compositionally biased region" description="Basic and acidic residues" evidence="5">
    <location>
        <begin position="59"/>
        <end position="72"/>
    </location>
</feature>
<feature type="domain" description="AMP-binding enzyme C-terminal" evidence="7">
    <location>
        <begin position="600"/>
        <end position="678"/>
    </location>
</feature>
<comment type="caution">
    <text evidence="8">The sequence shown here is derived from an EMBL/GenBank/DDBJ whole genome shotgun (WGS) entry which is preliminary data.</text>
</comment>
<keyword evidence="2" id="KW-0436">Ligase</keyword>
<dbReference type="Pfam" id="PF00501">
    <property type="entry name" value="AMP-binding"/>
    <property type="match status" value="1"/>
</dbReference>
<dbReference type="GO" id="GO:0015645">
    <property type="term" value="F:fatty acid ligase activity"/>
    <property type="evidence" value="ECO:0007669"/>
    <property type="project" value="TreeGrafter"/>
</dbReference>
<dbReference type="GO" id="GO:0005524">
    <property type="term" value="F:ATP binding"/>
    <property type="evidence" value="ECO:0007669"/>
    <property type="project" value="UniProtKB-KW"/>
</dbReference>
<evidence type="ECO:0000259" key="6">
    <source>
        <dbReference type="Pfam" id="PF00501"/>
    </source>
</evidence>
<evidence type="ECO:0000256" key="2">
    <source>
        <dbReference type="ARBA" id="ARBA00022598"/>
    </source>
</evidence>
<keyword evidence="3" id="KW-0547">Nucleotide-binding</keyword>
<dbReference type="Pfam" id="PF13193">
    <property type="entry name" value="AMP-binding_C"/>
    <property type="match status" value="1"/>
</dbReference>
<evidence type="ECO:0000313" key="8">
    <source>
        <dbReference type="EMBL" id="KAA2253942.1"/>
    </source>
</evidence>
<reference evidence="8 9" key="1">
    <citation type="submission" date="2019-09" db="EMBL/GenBank/DDBJ databases">
        <title>Goodfellowia gen. nov., a new genus of the Pseudonocardineae related to Actinoalloteichus, containing Goodfellowia coeruleoviolacea gen. nov., comb. nov. gen. nov., comb. nov.</title>
        <authorList>
            <person name="Labeda D."/>
        </authorList>
    </citation>
    <scope>NUCLEOTIDE SEQUENCE [LARGE SCALE GENOMIC DNA]</scope>
    <source>
        <strain evidence="8 9">AN110305</strain>
    </source>
</reference>
<evidence type="ECO:0000256" key="4">
    <source>
        <dbReference type="ARBA" id="ARBA00022840"/>
    </source>
</evidence>
<evidence type="ECO:0000256" key="3">
    <source>
        <dbReference type="ARBA" id="ARBA00022741"/>
    </source>
</evidence>
<dbReference type="OrthoDB" id="9803968at2"/>
<accession>A0A5B2WT98</accession>
<dbReference type="PANTHER" id="PTHR43605:SF10">
    <property type="entry name" value="ACYL-COA SYNTHETASE MEDIUM CHAIN FAMILY MEMBER 3"/>
    <property type="match status" value="1"/>
</dbReference>
<evidence type="ECO:0000256" key="1">
    <source>
        <dbReference type="ARBA" id="ARBA00006432"/>
    </source>
</evidence>
<dbReference type="PANTHER" id="PTHR43605">
    <property type="entry name" value="ACYL-COENZYME A SYNTHETASE"/>
    <property type="match status" value="1"/>
</dbReference>
<proteinExistence type="inferred from homology"/>
<dbReference type="InterPro" id="IPR042099">
    <property type="entry name" value="ANL_N_sf"/>
</dbReference>
<dbReference type="InterPro" id="IPR045851">
    <property type="entry name" value="AMP-bd_C_sf"/>
</dbReference>
<keyword evidence="4" id="KW-0067">ATP-binding</keyword>
<gene>
    <name evidence="8" type="ORF">F0L68_32290</name>
</gene>
<name>A0A5B2WT98_9PSEU</name>